<comment type="caution">
    <text evidence="2">The sequence shown here is derived from an EMBL/GenBank/DDBJ whole genome shotgun (WGS) entry which is preliminary data.</text>
</comment>
<dbReference type="AlphaFoldDB" id="A0AA88PN53"/>
<proteinExistence type="predicted"/>
<feature type="region of interest" description="Disordered" evidence="1">
    <location>
        <begin position="1"/>
        <end position="35"/>
    </location>
</feature>
<name>A0AA88PN53_9TELE</name>
<feature type="compositionally biased region" description="Polar residues" evidence="1">
    <location>
        <begin position="155"/>
        <end position="169"/>
    </location>
</feature>
<sequence>MYKGAEAEEGREGNASREEREEQRREGEEERGKSRRVQGVCLSFRNVNLSSLSENSYTLRVTSCPNIPVRSVLAATGALQTPPTPPLSLLHSREADGRREKESLWQGTQRLRGGTAATERILSSPEGQQRLLLSTQACKKPCDDYSSVHQPPAAGTSNLETSTLNQTNY</sequence>
<dbReference type="EMBL" id="JAUYZG010000018">
    <property type="protein sequence ID" value="KAK2881013.1"/>
    <property type="molecule type" value="Genomic_DNA"/>
</dbReference>
<accession>A0AA88PN53</accession>
<protein>
    <submittedName>
        <fullName evidence="2">Uncharacterized protein</fullName>
    </submittedName>
</protein>
<evidence type="ECO:0000313" key="2">
    <source>
        <dbReference type="EMBL" id="KAK2881013.1"/>
    </source>
</evidence>
<dbReference type="Proteomes" id="UP001187343">
    <property type="component" value="Unassembled WGS sequence"/>
</dbReference>
<evidence type="ECO:0000256" key="1">
    <source>
        <dbReference type="SAM" id="MobiDB-lite"/>
    </source>
</evidence>
<keyword evidence="3" id="KW-1185">Reference proteome</keyword>
<evidence type="ECO:0000313" key="3">
    <source>
        <dbReference type="Proteomes" id="UP001187343"/>
    </source>
</evidence>
<reference evidence="2" key="1">
    <citation type="submission" date="2023-08" db="EMBL/GenBank/DDBJ databases">
        <title>Chromosome-level Genome Assembly of mud carp (Cirrhinus molitorella).</title>
        <authorList>
            <person name="Liu H."/>
        </authorList>
    </citation>
    <scope>NUCLEOTIDE SEQUENCE</scope>
    <source>
        <strain evidence="2">Prfri</strain>
        <tissue evidence="2">Muscle</tissue>
    </source>
</reference>
<organism evidence="2 3">
    <name type="scientific">Cirrhinus molitorella</name>
    <name type="common">mud carp</name>
    <dbReference type="NCBI Taxonomy" id="172907"/>
    <lineage>
        <taxon>Eukaryota</taxon>
        <taxon>Metazoa</taxon>
        <taxon>Chordata</taxon>
        <taxon>Craniata</taxon>
        <taxon>Vertebrata</taxon>
        <taxon>Euteleostomi</taxon>
        <taxon>Actinopterygii</taxon>
        <taxon>Neopterygii</taxon>
        <taxon>Teleostei</taxon>
        <taxon>Ostariophysi</taxon>
        <taxon>Cypriniformes</taxon>
        <taxon>Cyprinidae</taxon>
        <taxon>Labeoninae</taxon>
        <taxon>Labeonini</taxon>
        <taxon>Cirrhinus</taxon>
    </lineage>
</organism>
<feature type="region of interest" description="Disordered" evidence="1">
    <location>
        <begin position="143"/>
        <end position="169"/>
    </location>
</feature>
<feature type="compositionally biased region" description="Basic and acidic residues" evidence="1">
    <location>
        <begin position="1"/>
        <end position="32"/>
    </location>
</feature>
<gene>
    <name evidence="2" type="ORF">Q8A67_018281</name>
</gene>